<dbReference type="Proteomes" id="UP000254711">
    <property type="component" value="Unassembled WGS sequence"/>
</dbReference>
<evidence type="ECO:0000313" key="4">
    <source>
        <dbReference type="Proteomes" id="UP000254711"/>
    </source>
</evidence>
<evidence type="ECO:0000256" key="2">
    <source>
        <dbReference type="SAM" id="SignalP"/>
    </source>
</evidence>
<feature type="region of interest" description="Disordered" evidence="1">
    <location>
        <begin position="43"/>
        <end position="70"/>
    </location>
</feature>
<feature type="signal peptide" evidence="2">
    <location>
        <begin position="1"/>
        <end position="21"/>
    </location>
</feature>
<evidence type="ECO:0000313" key="3">
    <source>
        <dbReference type="EMBL" id="RDI98180.1"/>
    </source>
</evidence>
<name>A0A370K831_9GAMM</name>
<protein>
    <recommendedName>
        <fullName evidence="5">Tol-pal system protein YbgF</fullName>
    </recommendedName>
</protein>
<feature type="compositionally biased region" description="Basic and acidic residues" evidence="1">
    <location>
        <begin position="56"/>
        <end position="70"/>
    </location>
</feature>
<keyword evidence="2" id="KW-0732">Signal</keyword>
<sequence length="97" mass="10506">MKLLLSGLVCCALVSTLPARAAETEKAPAGKIDQQAKLDQAIAQQQAEVHQLQGDVAREESRTHDSDEKLKQQDQAIADLKRQLEVLKAAPKDAGHP</sequence>
<dbReference type="AlphaFoldDB" id="A0A370K831"/>
<dbReference type="RefSeq" id="WP_114825698.1">
    <property type="nucleotide sequence ID" value="NZ_QQSY01000003.1"/>
</dbReference>
<evidence type="ECO:0000256" key="1">
    <source>
        <dbReference type="SAM" id="MobiDB-lite"/>
    </source>
</evidence>
<keyword evidence="4" id="KW-1185">Reference proteome</keyword>
<organism evidence="3 4">
    <name type="scientific">Dyella solisilvae</name>
    <dbReference type="NCBI Taxonomy" id="1920168"/>
    <lineage>
        <taxon>Bacteria</taxon>
        <taxon>Pseudomonadati</taxon>
        <taxon>Pseudomonadota</taxon>
        <taxon>Gammaproteobacteria</taxon>
        <taxon>Lysobacterales</taxon>
        <taxon>Rhodanobacteraceae</taxon>
        <taxon>Dyella</taxon>
    </lineage>
</organism>
<dbReference type="EMBL" id="QQSY01000003">
    <property type="protein sequence ID" value="RDI98180.1"/>
    <property type="molecule type" value="Genomic_DNA"/>
</dbReference>
<comment type="caution">
    <text evidence="3">The sequence shown here is derived from an EMBL/GenBank/DDBJ whole genome shotgun (WGS) entry which is preliminary data.</text>
</comment>
<dbReference type="OrthoDB" id="5957426at2"/>
<accession>A0A370K831</accession>
<gene>
    <name evidence="3" type="ORF">DVT68_13975</name>
</gene>
<reference evidence="3 4" key="1">
    <citation type="submission" date="2018-07" db="EMBL/GenBank/DDBJ databases">
        <title>Dyella solisilvae sp. nov., isolated from the pine and broad-leaved mixed forest soil.</title>
        <authorList>
            <person name="Gao Z."/>
            <person name="Qiu L."/>
        </authorList>
    </citation>
    <scope>NUCLEOTIDE SEQUENCE [LARGE SCALE GENOMIC DNA]</scope>
    <source>
        <strain evidence="3 4">DHG54</strain>
    </source>
</reference>
<feature type="chain" id="PRO_5016876316" description="Tol-pal system protein YbgF" evidence="2">
    <location>
        <begin position="22"/>
        <end position="97"/>
    </location>
</feature>
<evidence type="ECO:0008006" key="5">
    <source>
        <dbReference type="Google" id="ProtNLM"/>
    </source>
</evidence>
<proteinExistence type="predicted"/>